<dbReference type="PANTHER" id="PTHR47739:SF1">
    <property type="entry name" value="TRNA1(VAL) (ADENINE(37)-N6)-METHYLTRANSFERASE"/>
    <property type="match status" value="1"/>
</dbReference>
<dbReference type="Proteomes" id="UP000044136">
    <property type="component" value="Unassembled WGS sequence"/>
</dbReference>
<evidence type="ECO:0000259" key="1">
    <source>
        <dbReference type="Pfam" id="PF05175"/>
    </source>
</evidence>
<dbReference type="AlphaFoldDB" id="A0A078M8M0"/>
<dbReference type="OrthoDB" id="9777257at2"/>
<keyword evidence="2" id="KW-0489">Methyltransferase</keyword>
<evidence type="ECO:0000313" key="2">
    <source>
        <dbReference type="EMBL" id="CEA02620.1"/>
    </source>
</evidence>
<keyword evidence="2" id="KW-0808">Transferase</keyword>
<reference evidence="2 3" key="1">
    <citation type="submission" date="2014-07" db="EMBL/GenBank/DDBJ databases">
        <authorList>
            <person name="Urmite Genomes Urmite Genomes"/>
        </authorList>
    </citation>
    <scope>NUCLEOTIDE SEQUENCE [LARGE SCALE GENOMIC DNA]</scope>
    <source>
        <strain evidence="2 3">13MG44_air</strain>
    </source>
</reference>
<organism evidence="2 3">
    <name type="scientific">Jeotgalicoccus saudimassiliensis</name>
    <dbReference type="NCBI Taxonomy" id="1461582"/>
    <lineage>
        <taxon>Bacteria</taxon>
        <taxon>Bacillati</taxon>
        <taxon>Bacillota</taxon>
        <taxon>Bacilli</taxon>
        <taxon>Bacillales</taxon>
        <taxon>Staphylococcaceae</taxon>
        <taxon>Jeotgalicoccus</taxon>
    </lineage>
</organism>
<dbReference type="GO" id="GO:0008168">
    <property type="term" value="F:methyltransferase activity"/>
    <property type="evidence" value="ECO:0007669"/>
    <property type="project" value="UniProtKB-KW"/>
</dbReference>
<dbReference type="Gene3D" id="3.40.50.150">
    <property type="entry name" value="Vaccinia Virus protein VP39"/>
    <property type="match status" value="1"/>
</dbReference>
<dbReference type="PANTHER" id="PTHR47739">
    <property type="entry name" value="TRNA1(VAL) (ADENINE(37)-N6)-METHYLTRANSFERASE"/>
    <property type="match status" value="1"/>
</dbReference>
<dbReference type="STRING" id="1461582.BN1048_01783"/>
<dbReference type="Pfam" id="PF05175">
    <property type="entry name" value="MTS"/>
    <property type="match status" value="1"/>
</dbReference>
<dbReference type="GO" id="GO:0032259">
    <property type="term" value="P:methylation"/>
    <property type="evidence" value="ECO:0007669"/>
    <property type="project" value="UniProtKB-KW"/>
</dbReference>
<sequence length="246" mass="28599">MLKPHERIDDLFRENMRIIQSSETFSFSVDALLLGNFVKINKRDNRIMDLCSGNGIIPLLLSHRAKQPIDAVEIQELLADMANRSIQMNGKSEQITMYNLDIKELKTSMKHSSYDVITVNPPYFTSNQPLKDKGPQSIARHELHIDLKGIVEACRYLLTNKGRLYMVHRAERSAEVFTEMHNQGFRVRRAQYVYNDVNSRNAMFIVVEAIFNSNAYADILPPFYIYNEDKTYSDEMLEVYYGDSRR</sequence>
<keyword evidence="3" id="KW-1185">Reference proteome</keyword>
<dbReference type="SUPFAM" id="SSF53335">
    <property type="entry name" value="S-adenosyl-L-methionine-dependent methyltransferases"/>
    <property type="match status" value="1"/>
</dbReference>
<dbReference type="HOGENOM" id="CLU_061983_3_0_9"/>
<dbReference type="eggNOG" id="COG4123">
    <property type="taxonomic scope" value="Bacteria"/>
</dbReference>
<evidence type="ECO:0000313" key="3">
    <source>
        <dbReference type="Proteomes" id="UP000044136"/>
    </source>
</evidence>
<dbReference type="InterPro" id="IPR050210">
    <property type="entry name" value="tRNA_Adenine-N(6)_MTase"/>
</dbReference>
<dbReference type="InterPro" id="IPR029063">
    <property type="entry name" value="SAM-dependent_MTases_sf"/>
</dbReference>
<dbReference type="CDD" id="cd02440">
    <property type="entry name" value="AdoMet_MTases"/>
    <property type="match status" value="1"/>
</dbReference>
<proteinExistence type="predicted"/>
<feature type="domain" description="Methyltransferase small" evidence="1">
    <location>
        <begin position="31"/>
        <end position="174"/>
    </location>
</feature>
<dbReference type="RefSeq" id="WP_035810388.1">
    <property type="nucleotide sequence ID" value="NZ_CCSE01000001.1"/>
</dbReference>
<accession>A0A078M8M0</accession>
<dbReference type="EMBL" id="CCSE01000001">
    <property type="protein sequence ID" value="CEA02620.1"/>
    <property type="molecule type" value="Genomic_DNA"/>
</dbReference>
<name>A0A078M8M0_9STAP</name>
<protein>
    <submittedName>
        <fullName evidence="2">tRNA1(Val) (Adenine(37)-N6)-methyltransferase</fullName>
    </submittedName>
</protein>
<gene>
    <name evidence="2" type="primary">yfiC</name>
    <name evidence="2" type="ORF">BN1048_01783</name>
</gene>
<dbReference type="InterPro" id="IPR007848">
    <property type="entry name" value="Small_mtfrase_dom"/>
</dbReference>